<organism evidence="2 3">
    <name type="scientific">Planococcus liqunii</name>
    <dbReference type="NCBI Taxonomy" id="3058394"/>
    <lineage>
        <taxon>Bacteria</taxon>
        <taxon>Bacillati</taxon>
        <taxon>Bacillota</taxon>
        <taxon>Bacilli</taxon>
        <taxon>Bacillales</taxon>
        <taxon>Caryophanaceae</taxon>
        <taxon>Planococcus</taxon>
    </lineage>
</organism>
<dbReference type="EMBL" id="JAUJWW010000001">
    <property type="protein sequence ID" value="MDN7226598.1"/>
    <property type="molecule type" value="Genomic_DNA"/>
</dbReference>
<dbReference type="InterPro" id="IPR011528">
    <property type="entry name" value="NERD"/>
</dbReference>
<sequence>MILKKRSEPPEIFQLESLLQRIPFNHSQFPHWTEKLRRITAGFHGEQRVDSFWQEITLPIPHYLIHDLFIKKKHSTHQMDTILVTSRFILVLEIKSISGLLHFDQQTRQFSRTNKDGSIDGMRNPDDQVRRHEKWLEQFLTERKLDLPVIGAIVFAYPSAVIQSKAGNRIVIQSSGLPHLLDELLASYQQDILSKALTKKLAVQLLKLHSIKQLPELILPPDYFRGVFCPKCQKGQLHYYWRKWACKSCSFSDPAAYLTAIEQYRVLCGPTITNRQFRDFIDLKDPAVTSKLLKDAKMPFEGSYKDRVYLIPGKNRGTESNSIDFESI</sequence>
<name>A0ABT8MP02_9BACL</name>
<dbReference type="PROSITE" id="PS50965">
    <property type="entry name" value="NERD"/>
    <property type="match status" value="1"/>
</dbReference>
<proteinExistence type="predicted"/>
<keyword evidence="3" id="KW-1185">Reference proteome</keyword>
<accession>A0ABT8MP02</accession>
<dbReference type="RefSeq" id="WP_300981803.1">
    <property type="nucleotide sequence ID" value="NZ_CP129238.1"/>
</dbReference>
<evidence type="ECO:0000259" key="1">
    <source>
        <dbReference type="PROSITE" id="PS50965"/>
    </source>
</evidence>
<evidence type="ECO:0000313" key="3">
    <source>
        <dbReference type="Proteomes" id="UP001172054"/>
    </source>
</evidence>
<protein>
    <submittedName>
        <fullName evidence="2">Nuclease-related domain-containing protein</fullName>
    </submittedName>
</protein>
<comment type="caution">
    <text evidence="2">The sequence shown here is derived from an EMBL/GenBank/DDBJ whole genome shotgun (WGS) entry which is preliminary data.</text>
</comment>
<evidence type="ECO:0000313" key="2">
    <source>
        <dbReference type="EMBL" id="MDN7226598.1"/>
    </source>
</evidence>
<gene>
    <name evidence="2" type="ORF">QWY15_04740</name>
</gene>
<dbReference type="Proteomes" id="UP001172054">
    <property type="component" value="Unassembled WGS sequence"/>
</dbReference>
<feature type="domain" description="NERD" evidence="1">
    <location>
        <begin position="41"/>
        <end position="159"/>
    </location>
</feature>
<dbReference type="Pfam" id="PF08378">
    <property type="entry name" value="NERD"/>
    <property type="match status" value="1"/>
</dbReference>
<reference evidence="2 3" key="1">
    <citation type="submission" date="2023-06" db="EMBL/GenBank/DDBJ databases">
        <title>Novel species in genus Planococcus.</title>
        <authorList>
            <person name="Ning S."/>
        </authorList>
    </citation>
    <scope>NUCLEOTIDE SEQUENCE [LARGE SCALE GENOMIC DNA]</scope>
    <source>
        <strain evidence="2 3">N064</strain>
    </source>
</reference>